<dbReference type="GO" id="GO:0030488">
    <property type="term" value="P:tRNA methylation"/>
    <property type="evidence" value="ECO:0000318"/>
    <property type="project" value="GO_Central"/>
</dbReference>
<protein>
    <submittedName>
        <fullName evidence="6">Uncharacterized protein</fullName>
    </submittedName>
</protein>
<dbReference type="EMBL" id="GL732599">
    <property type="protein sequence ID" value="EFX72454.1"/>
    <property type="molecule type" value="Genomic_DNA"/>
</dbReference>
<evidence type="ECO:0000256" key="2">
    <source>
        <dbReference type="ARBA" id="ARBA00022694"/>
    </source>
</evidence>
<dbReference type="eggNOG" id="KOG1810">
    <property type="taxonomic scope" value="Eukaryota"/>
</dbReference>
<dbReference type="SUPFAM" id="SSF48371">
    <property type="entry name" value="ARM repeat"/>
    <property type="match status" value="2"/>
</dbReference>
<organism evidence="6 7">
    <name type="scientific">Daphnia pulex</name>
    <name type="common">Water flea</name>
    <dbReference type="NCBI Taxonomy" id="6669"/>
    <lineage>
        <taxon>Eukaryota</taxon>
        <taxon>Metazoa</taxon>
        <taxon>Ecdysozoa</taxon>
        <taxon>Arthropoda</taxon>
        <taxon>Crustacea</taxon>
        <taxon>Branchiopoda</taxon>
        <taxon>Diplostraca</taxon>
        <taxon>Cladocera</taxon>
        <taxon>Anomopoda</taxon>
        <taxon>Daphniidae</taxon>
        <taxon>Daphnia</taxon>
    </lineage>
</organism>
<dbReference type="Proteomes" id="UP000000305">
    <property type="component" value="Unassembled WGS sequence"/>
</dbReference>
<proteinExistence type="inferred from homology"/>
<dbReference type="Pfam" id="PF10350">
    <property type="entry name" value="DUF2428"/>
    <property type="match status" value="1"/>
</dbReference>
<dbReference type="OMA" id="ANKSCET"/>
<feature type="domain" description="DUF2428" evidence="3">
    <location>
        <begin position="666"/>
        <end position="932"/>
    </location>
</feature>
<dbReference type="InParanoid" id="E9H743"/>
<comment type="similarity">
    <text evidence="1">Belongs to the THADA family.</text>
</comment>
<dbReference type="HOGENOM" id="CLU_245517_0_0_1"/>
<dbReference type="PANTHER" id="PTHR14387">
    <property type="entry name" value="THADA/DEATH RECEPTOR INTERACTING PROTEIN"/>
    <property type="match status" value="1"/>
</dbReference>
<keyword evidence="2" id="KW-0819">tRNA processing</keyword>
<sequence>MDLNLQEKFVHHMEVARAYLYDDQSENLHNSIRALLTTIQISRKQGFQLAEPPADFLTITEGLISNSKLPMDLAIVAGKINCLTQMFIQNHRTTIKNLLIQSSQISERVPKICFMFGILDCLPCDRCDVTVVTVAEEISQLLLNFNSVYFYQMKLFHTWLQYVQNIVCFIPNSNPIWTQLLLPQSVMLELTTLHLETTQVQNVAEQCLVTICDIWRNLQLSSQYASTVVKSALINLTWQSKSKYLILATLLPFVNLSEILKEYPDTLHAMTYSLDSNVKCLLAAGTTLFKALVKNLTSEEWGDCCQSVLLDALNHYSNPNTQRNAAHYWLPCLVHASPLVLVEFKQCLRRADRLNWLAYISLLKLIDTPDDEDRLLVHRALNHGEEEIRAAAFAILLHTNKTTEAVSSEEWDLLINFLLNNLRSDNPRFRLQLLTTTRLFLIRVLESSLYRIKTNCDVKEDIDSLRKLHDRLLKCLTKSSSYHKKITSLGVLHYILQLFGKSDAQADSLAKGASLTNRCQLIELAGDRWDFTGTVPLDHYTVCLMDEVIDIRKKAAEILRTFFLCPPLSYVQLLCQQGLELCDSAQSQRSECGAIAIQMVSHWSFSSKAVIPELTVDFLVGEIKKRFHQLKLDWLTGASQEPVHGFVCALIKVLQLPHHQHSAKSYADLIELSEMISCYMLDILATKSNENQVLAPSFEEMSQSMDEIVRESNPTETNDTISINAQHQLILSCVWVNLKESGNLAAQVAALLLNDELLTKEQRSDKIEQCAEIIYRILLRCRHKGAIEAAGDAMGLLCRQMFNNREEVIRAIPSKILTHFFERLGNLKTGASVTRRSAGLAYLVSKIVSSQPEKTSSDSLLVLATKWLINVAQRPVNLNEDQDDANDLPQSVAIHILKSLVHDASLSVVLQPDMMELIFKLSVNSFSHSHWSVRNAALQLHGAVIPRLVGTSSKTTGELFHKLPGLEAFLIDQLGEETDQHQIVSRGILPTLGLLSRLSPSHRNEYRNFRFTFSLMAVLGHPVHQVRQSAAQSLLAFVPLFKTKCITLQLCADAVILANENASDKPLHLCVRGSSSTNSLHGCLLAVFQFISRCRDIALNMEDWELIRKAVSEFIPIENNHPSFYIRLSILKIFQTLPGIMIEDSEFLRMYRDESVRTLHAHQPGFNEWLKLKTELLFNEVSINSLWGIHAMAIQDYLAFYSGMDVLGTILKVLTHRFARFSSSSVMANHVNAYMMYYISHWQTYPSLLPVCLDFVQARGAMALQETETSLQEHIHFFLDQCIEKRELGSAVALLAIPTAAVVIKETIVKNLMTNGIDEVIVRLSRCLLDASQPEESLSFRCAAAAGLKTMGRTLMETANKSCETDRNLFLLILNLIQDEDNSVRANAALFLTDLVSPSNCNSREHARLVQMSPTRCLEEFSRDIRRWFSKEHVIPVVFNLLKNCDRIEDDEIHFLYVREPRNFFRDEIDLVHFLIKVVDSLSATGDDSKPFLFDFDMQEIITEAGQCLVNIPSDLSFNEDAKKWLFTQSARSYSVLIRLYARLTIIILCCPQWKTDQHFLELKSTIDLLTHCV</sequence>
<evidence type="ECO:0000256" key="1">
    <source>
        <dbReference type="ARBA" id="ARBA00010409"/>
    </source>
</evidence>
<feature type="domain" description="tRNA (32-2'-O)-methyltransferase regulator THADA-like C-terminal TPR repeats region" evidence="5">
    <location>
        <begin position="934"/>
        <end position="1088"/>
    </location>
</feature>
<dbReference type="OrthoDB" id="6614653at2759"/>
<name>E9H743_DAPPU</name>
<dbReference type="InterPro" id="IPR056842">
    <property type="entry name" value="THADA-like_TPR_C"/>
</dbReference>
<evidence type="ECO:0000259" key="5">
    <source>
        <dbReference type="Pfam" id="PF25151"/>
    </source>
</evidence>
<evidence type="ECO:0000313" key="6">
    <source>
        <dbReference type="EMBL" id="EFX72454.1"/>
    </source>
</evidence>
<evidence type="ECO:0000313" key="7">
    <source>
        <dbReference type="Proteomes" id="UP000000305"/>
    </source>
</evidence>
<dbReference type="STRING" id="6669.E9H743"/>
<gene>
    <name evidence="6" type="ORF">DAPPUDRAFT_308272</name>
</gene>
<evidence type="ECO:0000259" key="4">
    <source>
        <dbReference type="Pfam" id="PF25150"/>
    </source>
</evidence>
<dbReference type="Pfam" id="PF25150">
    <property type="entry name" value="TPR_Trm732"/>
    <property type="match status" value="1"/>
</dbReference>
<keyword evidence="7" id="KW-1185">Reference proteome</keyword>
<dbReference type="InterPro" id="IPR056843">
    <property type="entry name" value="THADA-like_TPR"/>
</dbReference>
<dbReference type="PANTHER" id="PTHR14387:SF0">
    <property type="entry name" value="DUF2428 DOMAIN-CONTAINING PROTEIN"/>
    <property type="match status" value="1"/>
</dbReference>
<dbReference type="PhylomeDB" id="E9H743"/>
<reference evidence="6 7" key="1">
    <citation type="journal article" date="2011" name="Science">
        <title>The ecoresponsive genome of Daphnia pulex.</title>
        <authorList>
            <person name="Colbourne J.K."/>
            <person name="Pfrender M.E."/>
            <person name="Gilbert D."/>
            <person name="Thomas W.K."/>
            <person name="Tucker A."/>
            <person name="Oakley T.H."/>
            <person name="Tokishita S."/>
            <person name="Aerts A."/>
            <person name="Arnold G.J."/>
            <person name="Basu M.K."/>
            <person name="Bauer D.J."/>
            <person name="Caceres C.E."/>
            <person name="Carmel L."/>
            <person name="Casola C."/>
            <person name="Choi J.H."/>
            <person name="Detter J.C."/>
            <person name="Dong Q."/>
            <person name="Dusheyko S."/>
            <person name="Eads B.D."/>
            <person name="Frohlich T."/>
            <person name="Geiler-Samerotte K.A."/>
            <person name="Gerlach D."/>
            <person name="Hatcher P."/>
            <person name="Jogdeo S."/>
            <person name="Krijgsveld J."/>
            <person name="Kriventseva E.V."/>
            <person name="Kultz D."/>
            <person name="Laforsch C."/>
            <person name="Lindquist E."/>
            <person name="Lopez J."/>
            <person name="Manak J.R."/>
            <person name="Muller J."/>
            <person name="Pangilinan J."/>
            <person name="Patwardhan R.P."/>
            <person name="Pitluck S."/>
            <person name="Pritham E.J."/>
            <person name="Rechtsteiner A."/>
            <person name="Rho M."/>
            <person name="Rogozin I.B."/>
            <person name="Sakarya O."/>
            <person name="Salamov A."/>
            <person name="Schaack S."/>
            <person name="Shapiro H."/>
            <person name="Shiga Y."/>
            <person name="Skalitzky C."/>
            <person name="Smith Z."/>
            <person name="Souvorov A."/>
            <person name="Sung W."/>
            <person name="Tang Z."/>
            <person name="Tsuchiya D."/>
            <person name="Tu H."/>
            <person name="Vos H."/>
            <person name="Wang M."/>
            <person name="Wolf Y.I."/>
            <person name="Yamagata H."/>
            <person name="Yamada T."/>
            <person name="Ye Y."/>
            <person name="Shaw J.R."/>
            <person name="Andrews J."/>
            <person name="Crease T.J."/>
            <person name="Tang H."/>
            <person name="Lucas S.M."/>
            <person name="Robertson H.M."/>
            <person name="Bork P."/>
            <person name="Koonin E.V."/>
            <person name="Zdobnov E.M."/>
            <person name="Grigoriev I.V."/>
            <person name="Lynch M."/>
            <person name="Boore J.L."/>
        </authorList>
    </citation>
    <scope>NUCLEOTIDE SEQUENCE [LARGE SCALE GENOMIC DNA]</scope>
</reference>
<evidence type="ECO:0000259" key="3">
    <source>
        <dbReference type="Pfam" id="PF10350"/>
    </source>
</evidence>
<dbReference type="InterPro" id="IPR016024">
    <property type="entry name" value="ARM-type_fold"/>
</dbReference>
<feature type="domain" description="tRNA (32-2'-O)-methyltransferase regulator THADA-like TPR repeats region" evidence="4">
    <location>
        <begin position="316"/>
        <end position="499"/>
    </location>
</feature>
<dbReference type="KEGG" id="dpx:DAPPUDRAFT_308272"/>
<accession>E9H743</accession>
<dbReference type="Pfam" id="PF25151">
    <property type="entry name" value="TPR_Trm732_C"/>
    <property type="match status" value="1"/>
</dbReference>
<dbReference type="InterPro" id="IPR019442">
    <property type="entry name" value="THADA/TRM732_DUF2428"/>
</dbReference>
<dbReference type="InterPro" id="IPR051954">
    <property type="entry name" value="tRNA_methyltransferase_THADA"/>
</dbReference>